<evidence type="ECO:0000256" key="6">
    <source>
        <dbReference type="ARBA" id="ARBA00023306"/>
    </source>
</evidence>
<evidence type="ECO:0000256" key="5">
    <source>
        <dbReference type="ARBA" id="ARBA00022776"/>
    </source>
</evidence>
<dbReference type="InterPro" id="IPR036322">
    <property type="entry name" value="WD40_repeat_dom_sf"/>
</dbReference>
<feature type="repeat" description="WD" evidence="7">
    <location>
        <begin position="490"/>
        <end position="523"/>
    </location>
</feature>
<evidence type="ECO:0000256" key="7">
    <source>
        <dbReference type="PROSITE-ProRule" id="PRU00221"/>
    </source>
</evidence>
<evidence type="ECO:0000256" key="4">
    <source>
        <dbReference type="ARBA" id="ARBA00022737"/>
    </source>
</evidence>
<dbReference type="GO" id="GO:0010997">
    <property type="term" value="F:anaphase-promoting complex binding"/>
    <property type="evidence" value="ECO:0007669"/>
    <property type="project" value="InterPro"/>
</dbReference>
<keyword evidence="2 7" id="KW-0853">WD repeat</keyword>
<dbReference type="Proteomes" id="UP000318571">
    <property type="component" value="Chromosome 10"/>
</dbReference>
<dbReference type="STRING" id="6832.A0A553ND63"/>
<reference evidence="10 11" key="1">
    <citation type="journal article" date="2018" name="Nat. Ecol. Evol.">
        <title>Genomic signatures of mitonuclear coevolution across populations of Tigriopus californicus.</title>
        <authorList>
            <person name="Barreto F.S."/>
            <person name="Watson E.T."/>
            <person name="Lima T.G."/>
            <person name="Willett C.S."/>
            <person name="Edmands S."/>
            <person name="Li W."/>
            <person name="Burton R.S."/>
        </authorList>
    </citation>
    <scope>NUCLEOTIDE SEQUENCE [LARGE SCALE GENOMIC DNA]</scope>
    <source>
        <strain evidence="10 11">San Diego</strain>
    </source>
</reference>
<evidence type="ECO:0000256" key="1">
    <source>
        <dbReference type="ARBA" id="ARBA00006445"/>
    </source>
</evidence>
<keyword evidence="4" id="KW-0677">Repeat</keyword>
<keyword evidence="6" id="KW-0131">Cell cycle</keyword>
<dbReference type="SUPFAM" id="SSF50978">
    <property type="entry name" value="WD40 repeat-like"/>
    <property type="match status" value="1"/>
</dbReference>
<dbReference type="InterPro" id="IPR015943">
    <property type="entry name" value="WD40/YVTN_repeat-like_dom_sf"/>
</dbReference>
<dbReference type="Gene3D" id="2.130.10.10">
    <property type="entry name" value="YVTN repeat-like/Quinoprotein amine dehydrogenase"/>
    <property type="match status" value="1"/>
</dbReference>
<dbReference type="InterPro" id="IPR001680">
    <property type="entry name" value="WD40_rpt"/>
</dbReference>
<evidence type="ECO:0000256" key="8">
    <source>
        <dbReference type="SAM" id="MobiDB-lite"/>
    </source>
</evidence>
<evidence type="ECO:0000313" key="10">
    <source>
        <dbReference type="EMBL" id="TRY63355.1"/>
    </source>
</evidence>
<keyword evidence="5" id="KW-0498">Mitosis</keyword>
<feature type="repeat" description="WD" evidence="7">
    <location>
        <begin position="359"/>
        <end position="391"/>
    </location>
</feature>
<accession>A0A553ND63</accession>
<keyword evidence="3" id="KW-0132">Cell division</keyword>
<dbReference type="SMART" id="SM00320">
    <property type="entry name" value="WD40"/>
    <property type="match status" value="6"/>
</dbReference>
<feature type="compositionally biased region" description="Basic and acidic residues" evidence="8">
    <location>
        <begin position="136"/>
        <end position="148"/>
    </location>
</feature>
<dbReference type="PANTHER" id="PTHR19918">
    <property type="entry name" value="CELL DIVISION CYCLE 20 CDC20 FIZZY -RELATED"/>
    <property type="match status" value="1"/>
</dbReference>
<evidence type="ECO:0000313" key="11">
    <source>
        <dbReference type="Proteomes" id="UP000318571"/>
    </source>
</evidence>
<feature type="compositionally biased region" description="Polar residues" evidence="8">
    <location>
        <begin position="1"/>
        <end position="22"/>
    </location>
</feature>
<dbReference type="PROSITE" id="PS50294">
    <property type="entry name" value="WD_REPEATS_REGION"/>
    <property type="match status" value="2"/>
</dbReference>
<feature type="region of interest" description="Disordered" evidence="8">
    <location>
        <begin position="129"/>
        <end position="148"/>
    </location>
</feature>
<name>A0A553ND63_TIGCA</name>
<feature type="repeat" description="WD" evidence="7">
    <location>
        <begin position="276"/>
        <end position="317"/>
    </location>
</feature>
<keyword evidence="11" id="KW-1185">Reference proteome</keyword>
<proteinExistence type="inferred from homology"/>
<dbReference type="EMBL" id="VCGU01000458">
    <property type="protein sequence ID" value="TRY63355.1"/>
    <property type="molecule type" value="Genomic_DNA"/>
</dbReference>
<feature type="compositionally biased region" description="Polar residues" evidence="8">
    <location>
        <begin position="52"/>
        <end position="68"/>
    </location>
</feature>
<dbReference type="GO" id="GO:0005680">
    <property type="term" value="C:anaphase-promoting complex"/>
    <property type="evidence" value="ECO:0007669"/>
    <property type="project" value="TreeGrafter"/>
</dbReference>
<dbReference type="GO" id="GO:1905786">
    <property type="term" value="P:positive regulation of anaphase-promoting complex-dependent catabolic process"/>
    <property type="evidence" value="ECO:0007669"/>
    <property type="project" value="TreeGrafter"/>
</dbReference>
<dbReference type="Pfam" id="PF24807">
    <property type="entry name" value="WD40_CDC20-Fz"/>
    <property type="match status" value="1"/>
</dbReference>
<evidence type="ECO:0000256" key="2">
    <source>
        <dbReference type="ARBA" id="ARBA00022574"/>
    </source>
</evidence>
<protein>
    <recommendedName>
        <fullName evidence="9">CDC20/Fizzy WD40 domain-containing protein</fullName>
    </recommendedName>
</protein>
<dbReference type="InterPro" id="IPR056150">
    <property type="entry name" value="WD40_CDC20-Fz"/>
</dbReference>
<evidence type="ECO:0000259" key="9">
    <source>
        <dbReference type="Pfam" id="PF24807"/>
    </source>
</evidence>
<feature type="domain" description="CDC20/Fizzy WD40" evidence="9">
    <location>
        <begin position="230"/>
        <end position="521"/>
    </location>
</feature>
<feature type="region of interest" description="Disordered" evidence="8">
    <location>
        <begin position="1"/>
        <end position="124"/>
    </location>
</feature>
<dbReference type="PANTHER" id="PTHR19918:SF8">
    <property type="entry name" value="FI02843P"/>
    <property type="match status" value="1"/>
</dbReference>
<feature type="compositionally biased region" description="Polar residues" evidence="8">
    <location>
        <begin position="96"/>
        <end position="112"/>
    </location>
</feature>
<dbReference type="InterPro" id="IPR033010">
    <property type="entry name" value="Cdc20/Fizzy"/>
</dbReference>
<dbReference type="GO" id="GO:0031145">
    <property type="term" value="P:anaphase-promoting complex-dependent catabolic process"/>
    <property type="evidence" value="ECO:0007669"/>
    <property type="project" value="TreeGrafter"/>
</dbReference>
<gene>
    <name evidence="10" type="ORF">TCAL_02107</name>
</gene>
<dbReference type="GO" id="GO:1990757">
    <property type="term" value="F:ubiquitin ligase activator activity"/>
    <property type="evidence" value="ECO:0007669"/>
    <property type="project" value="TreeGrafter"/>
</dbReference>
<dbReference type="AlphaFoldDB" id="A0A553ND63"/>
<comment type="caution">
    <text evidence="10">The sequence shown here is derived from an EMBL/GenBank/DDBJ whole genome shotgun (WGS) entry which is preliminary data.</text>
</comment>
<organism evidence="10 11">
    <name type="scientific">Tigriopus californicus</name>
    <name type="common">Marine copepod</name>
    <dbReference type="NCBI Taxonomy" id="6832"/>
    <lineage>
        <taxon>Eukaryota</taxon>
        <taxon>Metazoa</taxon>
        <taxon>Ecdysozoa</taxon>
        <taxon>Arthropoda</taxon>
        <taxon>Crustacea</taxon>
        <taxon>Multicrustacea</taxon>
        <taxon>Hexanauplia</taxon>
        <taxon>Copepoda</taxon>
        <taxon>Harpacticoida</taxon>
        <taxon>Harpacticidae</taxon>
        <taxon>Tigriopus</taxon>
    </lineage>
</organism>
<dbReference type="GO" id="GO:0051301">
    <property type="term" value="P:cell division"/>
    <property type="evidence" value="ECO:0007669"/>
    <property type="project" value="UniProtKB-KW"/>
</dbReference>
<evidence type="ECO:0000256" key="3">
    <source>
        <dbReference type="ARBA" id="ARBA00022618"/>
    </source>
</evidence>
<comment type="similarity">
    <text evidence="1">Belongs to the WD repeat CDC20/Fizzy family.</text>
</comment>
<dbReference type="OrthoDB" id="10263272at2759"/>
<sequence>MSSQFSLEQALQSATRLDSSISMGRPRAGRPRPLVSVKRSDASQGVEGGTGSASNRWLSASMGSGMNRSRSESRLQSHSGLEIRVGSGGAARNRSDTPTRSCSSLMDLNKTPTHGDRFIPNRSTTDMEYAQHSISRSRDDLSASGANHDHQMSSLTEQLRRQTMNEVLQGGDAANRTLNGGSRILSYRNKAPVPNETHVNNLKVVYSTGKPKVQAAAKTRQVASNPDKILDAPDLENDFYLHLLDWSSNNHLAVALATSLFIWNAGDGSIAELFTRENDEDTVCSVRWVKEGNILAVSNLTGAIELWDVTDSKFLRRMDAHSDRVAVMDWNQYLLASGCRDGMVHINDVRVSDHLAHRLDGHSQEVCGMAWSSNGRYLATGSNDNLVLVWDSRQFNTPLHTLNQHQSAIKAMSWCPWQPNVLATGGGTSDRTIKFWNATSGNLIQSVHSGSQVSSLVWNSEYKELISAHGYQHNQLTVWKYPDMTKVSDLKGHTDRVLVMVPSPDGTTVASAAADETIRLWKVWPPIVKKKVVKNIAKDAGSLLSQRVIR</sequence>
<dbReference type="PROSITE" id="PS50082">
    <property type="entry name" value="WD_REPEATS_2"/>
    <property type="match status" value="3"/>
</dbReference>